<sequence>MKKDITELYCCVEDFCRTVDDNFASMLLSKGRKPTRIPGITSSEILTIILLYHQSPCKNFKAFYLLYLPLYKSEFSKLPTYDRFIALKSRVLWYLALLLQWFCKQAKMTGISYIDTSTITVCHKKRISKNKVFDGLAEISKSTYGWFFDFKLHLVINEIGEIQSLTLTKGNVDDRKPLPILTKKLTGLLFGDKGYIKKELFEKLFDRGLKLVTKVKKGMKNVLISLKEKILLRKRSIIETVFDSLKNKFEIEHTRHRSPTNFLIHVFSVLISYSMQSKKPSISMPFFAA</sequence>
<accession>A0AAU7YMZ8</accession>
<dbReference type="NCBIfam" id="NF033520">
    <property type="entry name" value="transpos_IS982"/>
    <property type="match status" value="1"/>
</dbReference>
<organism evidence="2">
    <name type="scientific">Wolbachia endosymbiont of Oeneis ivallda</name>
    <dbReference type="NCBI Taxonomy" id="3171168"/>
    <lineage>
        <taxon>Bacteria</taxon>
        <taxon>Pseudomonadati</taxon>
        <taxon>Pseudomonadota</taxon>
        <taxon>Alphaproteobacteria</taxon>
        <taxon>Rickettsiales</taxon>
        <taxon>Anaplasmataceae</taxon>
        <taxon>Wolbachieae</taxon>
        <taxon>Wolbachia</taxon>
    </lineage>
</organism>
<protein>
    <submittedName>
        <fullName evidence="2">IS982 family transposase</fullName>
    </submittedName>
</protein>
<evidence type="ECO:0000259" key="1">
    <source>
        <dbReference type="Pfam" id="PF13612"/>
    </source>
</evidence>
<reference evidence="2" key="1">
    <citation type="submission" date="2024-06" db="EMBL/GenBank/DDBJ databases">
        <title>Genome assembly of the Oeneis chryxus ivallda.</title>
        <authorList>
            <person name="MacDonald Z."/>
            <person name="Shaffer H.B."/>
            <person name="Gillespie T."/>
            <person name="Marimuthu M.P.A."/>
            <person name="Nguyen O."/>
            <person name="Fairbairn C.W."/>
            <person name="Seligmann W.E."/>
            <person name="Escalona M."/>
            <person name="Miller C."/>
            <person name="Toffelmier E."/>
        </authorList>
    </citation>
    <scope>NUCLEOTIDE SEQUENCE</scope>
    <source>
        <strain evidence="2">CCGP_102_HBS-TG_Oc004</strain>
    </source>
</reference>
<dbReference type="AlphaFoldDB" id="A0AAU7YMZ8"/>
<proteinExistence type="predicted"/>
<name>A0AAU7YMZ8_9RICK</name>
<dbReference type="InterPro" id="IPR012337">
    <property type="entry name" value="RNaseH-like_sf"/>
</dbReference>
<evidence type="ECO:0000313" key="2">
    <source>
        <dbReference type="EMBL" id="XCA34560.1"/>
    </source>
</evidence>
<dbReference type="Pfam" id="PF13612">
    <property type="entry name" value="DDE_Tnp_1_3"/>
    <property type="match status" value="1"/>
</dbReference>
<dbReference type="SUPFAM" id="SSF53098">
    <property type="entry name" value="Ribonuclease H-like"/>
    <property type="match status" value="1"/>
</dbReference>
<dbReference type="EMBL" id="CP158587">
    <property type="protein sequence ID" value="XCA34560.1"/>
    <property type="molecule type" value="Genomic_DNA"/>
</dbReference>
<dbReference type="InterPro" id="IPR025668">
    <property type="entry name" value="Tnp_DDE_dom"/>
</dbReference>
<feature type="domain" description="Transposase DDE" evidence="1">
    <location>
        <begin position="106"/>
        <end position="258"/>
    </location>
</feature>
<gene>
    <name evidence="2" type="ORF">ABS861_04120</name>
</gene>